<feature type="domain" description="NACHT" evidence="4">
    <location>
        <begin position="93"/>
        <end position="238"/>
    </location>
</feature>
<dbReference type="PANTHER" id="PTHR19879:SF9">
    <property type="entry name" value="TRANSCRIPTION INITIATION FACTOR TFIID SUBUNIT 5"/>
    <property type="match status" value="1"/>
</dbReference>
<dbReference type="InterPro" id="IPR007111">
    <property type="entry name" value="NACHT_NTPase"/>
</dbReference>
<dbReference type="SUPFAM" id="SSF52540">
    <property type="entry name" value="P-loop containing nucleoside triphosphate hydrolases"/>
    <property type="match status" value="1"/>
</dbReference>
<evidence type="ECO:0000313" key="6">
    <source>
        <dbReference type="Proteomes" id="UP000217199"/>
    </source>
</evidence>
<dbReference type="InterPro" id="IPR001680">
    <property type="entry name" value="WD40_rpt"/>
</dbReference>
<feature type="repeat" description="WD" evidence="3">
    <location>
        <begin position="1038"/>
        <end position="1079"/>
    </location>
</feature>
<dbReference type="SUPFAM" id="SSF50969">
    <property type="entry name" value="YVTN repeat-like/Quinoprotein amine dehydrogenase"/>
    <property type="match status" value="1"/>
</dbReference>
<keyword evidence="5" id="KW-0675">Receptor</keyword>
<sequence>MPLIQSGTSFTANIGIYNDFASNQVNTQGDVNVQHNNYIKKDPNGHKALIHELKDRLNPSELTGDDRPECLKNTRRETLQSIYRWADARGYPNVLLLIGAAGTGKSTIATTVAGMYQRKGRLGCHISFLQRRSHPGDALQTIAYSLAVYNQSIAKYLVGKLRNGGDIGPSSLKTKFEILLRDPLSVISTKVRDPVLIVLDAFDECGTPELRQSLLNVLQDRLSTLPANFRILITSRPDEDIVSLKFSPSFLTITLDQHSDESEADVSTYIKLEFNRMRSSGKLNVPDDCEWDDDLRRLTKRADGLFIWASTAVRFVREVEQFRYRCFQNLVSNASSLKLDELYMTVLSHVSEWNEEDKEILRNIFSLILFARRPLSDIEISEILDVEMDVTSNLLSYFRSLVRYERGNPITIQHASFYDYLTSCQGMPWYIDPEVQKAYIASKCFERMGDFLKYNICNIPSDFVLNADVPDIDNRVTTCIPPFLKYICCNWIHHLQDVSYSRELCFQLRSFVYNQLLFWFEVLSLTNTFNDHAGPTLLFATQWLGNNDPELSSFLRDAYRQASTYSEPISQSVSQIYTSLLPLTKEDSPVSIHYAKYANSALRVEYIGKKQRNDCIKTIQVNRRHALTYLLLFSYDCTQILSDSKQGVCVWDATSGELTAGPLVAEDDEDNALSAAYLPDGKYSIIASRNGVIRKWDLLTNYLVWERELSDFQMDTRWCVSAAFSPDRKSVVFGDDRGRIRVWNVDTGEQDVKWLEGHSNRVNCLSFSPDSKYLVSGSYDTTIVIWDMDKRKARIGPLRRHIKEVTAVEFSPCGTNVVSGSADRTILVWDVFTGEVLREITCGEWWMSMWNVVDFTAAPKVFQTDGNIQRLSFSPDGSRFMFGGAGRYSSLDDGLIEIWDASWDAEEARAAFEEQQQITSISLSPSGKFIASGSREGSVYLWNILTGELSKKLYLGSGIDSVAFSPINEGLIAFGSNDRTVRVWDVANDEPVTLGIHKGWVSSVAFSPSDGIHVASGSWDKTIRIWNSKQRKLAIGPLKGHTDHVLALSYSPDGKRLVSGSYDNTVRIWNSLTGRLLSTLIGHSSFVYSVAYSFDGSRIVSGSRDKTILVWDAQSGQIVCGPITGHDKWVRSVCFSPDGKRILSGSWDNTARVCDAITGRTFFPPFSGHTLSVESVCFFPDGRHFATGSFDGTIRIWTLDTILDGTNWELRDDNWVVGENGKLMMWIPKNLHTHLYSPRIVSILSSSFRFKLHFDAE</sequence>
<dbReference type="EMBL" id="NBII01000001">
    <property type="protein sequence ID" value="PAV23019.1"/>
    <property type="molecule type" value="Genomic_DNA"/>
</dbReference>
<comment type="caution">
    <text evidence="5">The sequence shown here is derived from an EMBL/GenBank/DDBJ whole genome shotgun (WGS) entry which is preliminary data.</text>
</comment>
<dbReference type="CDD" id="cd00200">
    <property type="entry name" value="WD40"/>
    <property type="match status" value="2"/>
</dbReference>
<evidence type="ECO:0000256" key="1">
    <source>
        <dbReference type="ARBA" id="ARBA00022574"/>
    </source>
</evidence>
<dbReference type="PROSITE" id="PS50837">
    <property type="entry name" value="NACHT"/>
    <property type="match status" value="1"/>
</dbReference>
<reference evidence="5 6" key="1">
    <citation type="journal article" date="2017" name="Mol. Ecol.">
        <title>Comparative and population genomic landscape of Phellinus noxius: A hypervariable fungus causing root rot in trees.</title>
        <authorList>
            <person name="Chung C.L."/>
            <person name="Lee T.J."/>
            <person name="Akiba M."/>
            <person name="Lee H.H."/>
            <person name="Kuo T.H."/>
            <person name="Liu D."/>
            <person name="Ke H.M."/>
            <person name="Yokoi T."/>
            <person name="Roa M.B."/>
            <person name="Lu M.J."/>
            <person name="Chang Y.Y."/>
            <person name="Ann P.J."/>
            <person name="Tsai J.N."/>
            <person name="Chen C.Y."/>
            <person name="Tzean S.S."/>
            <person name="Ota Y."/>
            <person name="Hattori T."/>
            <person name="Sahashi N."/>
            <person name="Liou R.F."/>
            <person name="Kikuchi T."/>
            <person name="Tsai I.J."/>
        </authorList>
    </citation>
    <scope>NUCLEOTIDE SEQUENCE [LARGE SCALE GENOMIC DNA]</scope>
    <source>
        <strain evidence="5 6">FFPRI411160</strain>
    </source>
</reference>
<feature type="repeat" description="WD" evidence="3">
    <location>
        <begin position="1080"/>
        <end position="1121"/>
    </location>
</feature>
<keyword evidence="1 3" id="KW-0853">WD repeat</keyword>
<dbReference type="InterPro" id="IPR011044">
    <property type="entry name" value="Quino_amine_DH_bsu"/>
</dbReference>
<evidence type="ECO:0000256" key="2">
    <source>
        <dbReference type="ARBA" id="ARBA00022737"/>
    </source>
</evidence>
<dbReference type="InParanoid" id="A0A286UTW6"/>
<feature type="repeat" description="WD" evidence="3">
    <location>
        <begin position="1123"/>
        <end position="1153"/>
    </location>
</feature>
<proteinExistence type="predicted"/>
<dbReference type="PROSITE" id="PS00678">
    <property type="entry name" value="WD_REPEATS_1"/>
    <property type="match status" value="3"/>
</dbReference>
<accession>A0A286UTW6</accession>
<protein>
    <submittedName>
        <fullName evidence="5">Nucleotide-binding-oligomerization-domain like receptor</fullName>
    </submittedName>
</protein>
<feature type="repeat" description="WD" evidence="3">
    <location>
        <begin position="798"/>
        <end position="839"/>
    </location>
</feature>
<feature type="repeat" description="WD" evidence="3">
    <location>
        <begin position="1166"/>
        <end position="1201"/>
    </location>
</feature>
<feature type="repeat" description="WD" evidence="3">
    <location>
        <begin position="712"/>
        <end position="753"/>
    </location>
</feature>
<dbReference type="OrthoDB" id="163438at2759"/>
<dbReference type="InterPro" id="IPR056884">
    <property type="entry name" value="NPHP3-like_N"/>
</dbReference>
<keyword evidence="6" id="KW-1185">Reference proteome</keyword>
<feature type="repeat" description="WD" evidence="3">
    <location>
        <begin position="755"/>
        <end position="789"/>
    </location>
</feature>
<dbReference type="PRINTS" id="PR00320">
    <property type="entry name" value="GPROTEINBRPT"/>
</dbReference>
<dbReference type="PROSITE" id="PS50082">
    <property type="entry name" value="WD_REPEATS_2"/>
    <property type="match status" value="10"/>
</dbReference>
<dbReference type="AlphaFoldDB" id="A0A286UTW6"/>
<evidence type="ECO:0000256" key="3">
    <source>
        <dbReference type="PROSITE-ProRule" id="PRU00221"/>
    </source>
</evidence>
<dbReference type="InterPro" id="IPR020472">
    <property type="entry name" value="WD40_PAC1"/>
</dbReference>
<dbReference type="InterPro" id="IPR015943">
    <property type="entry name" value="WD40/YVTN_repeat-like_dom_sf"/>
</dbReference>
<dbReference type="PROSITE" id="PS50294">
    <property type="entry name" value="WD_REPEATS_REGION"/>
    <property type="match status" value="8"/>
</dbReference>
<dbReference type="SMART" id="SM00320">
    <property type="entry name" value="WD40"/>
    <property type="match status" value="12"/>
</dbReference>
<name>A0A286UTW6_9AGAM</name>
<evidence type="ECO:0000259" key="4">
    <source>
        <dbReference type="PROSITE" id="PS50837"/>
    </source>
</evidence>
<keyword evidence="2" id="KW-0677">Repeat</keyword>
<dbReference type="Pfam" id="PF24883">
    <property type="entry name" value="NPHP3_N"/>
    <property type="match status" value="1"/>
</dbReference>
<dbReference type="Pfam" id="PF00400">
    <property type="entry name" value="WD40"/>
    <property type="match status" value="9"/>
</dbReference>
<gene>
    <name evidence="5" type="ORF">PNOK_0008600</name>
</gene>
<organism evidence="5 6">
    <name type="scientific">Pyrrhoderma noxium</name>
    <dbReference type="NCBI Taxonomy" id="2282107"/>
    <lineage>
        <taxon>Eukaryota</taxon>
        <taxon>Fungi</taxon>
        <taxon>Dikarya</taxon>
        <taxon>Basidiomycota</taxon>
        <taxon>Agaricomycotina</taxon>
        <taxon>Agaricomycetes</taxon>
        <taxon>Hymenochaetales</taxon>
        <taxon>Hymenochaetaceae</taxon>
        <taxon>Pyrrhoderma</taxon>
    </lineage>
</organism>
<feature type="repeat" description="WD" evidence="3">
    <location>
        <begin position="994"/>
        <end position="1027"/>
    </location>
</feature>
<dbReference type="SUPFAM" id="SSF50978">
    <property type="entry name" value="WD40 repeat-like"/>
    <property type="match status" value="1"/>
</dbReference>
<dbReference type="Proteomes" id="UP000217199">
    <property type="component" value="Unassembled WGS sequence"/>
</dbReference>
<dbReference type="InterPro" id="IPR036322">
    <property type="entry name" value="WD40_repeat_dom_sf"/>
</dbReference>
<dbReference type="STRING" id="2282107.A0A286UTW6"/>
<dbReference type="Gene3D" id="3.40.50.300">
    <property type="entry name" value="P-loop containing nucleotide triphosphate hydrolases"/>
    <property type="match status" value="1"/>
</dbReference>
<feature type="repeat" description="WD" evidence="3">
    <location>
        <begin position="959"/>
        <end position="994"/>
    </location>
</feature>
<feature type="repeat" description="WD" evidence="3">
    <location>
        <begin position="911"/>
        <end position="952"/>
    </location>
</feature>
<dbReference type="InterPro" id="IPR027417">
    <property type="entry name" value="P-loop_NTPase"/>
</dbReference>
<dbReference type="PANTHER" id="PTHR19879">
    <property type="entry name" value="TRANSCRIPTION INITIATION FACTOR TFIID"/>
    <property type="match status" value="1"/>
</dbReference>
<dbReference type="Gene3D" id="2.130.10.10">
    <property type="entry name" value="YVTN repeat-like/Quinoprotein amine dehydrogenase"/>
    <property type="match status" value="4"/>
</dbReference>
<dbReference type="InterPro" id="IPR019775">
    <property type="entry name" value="WD40_repeat_CS"/>
</dbReference>
<evidence type="ECO:0000313" key="5">
    <source>
        <dbReference type="EMBL" id="PAV23019.1"/>
    </source>
</evidence>